<dbReference type="SUPFAM" id="SSF75708">
    <property type="entry name" value="Chemotaxis phosphatase CheZ"/>
    <property type="match status" value="1"/>
</dbReference>
<dbReference type="Pfam" id="PF04344">
    <property type="entry name" value="CheZ"/>
    <property type="match status" value="1"/>
</dbReference>
<evidence type="ECO:0000313" key="3">
    <source>
        <dbReference type="Proteomes" id="UP000177583"/>
    </source>
</evidence>
<accession>A0A1F6H0W7</accession>
<feature type="coiled-coil region" evidence="1">
    <location>
        <begin position="258"/>
        <end position="285"/>
    </location>
</feature>
<sequence length="408" mass="46310">MFVDGNHRCSISKGEFLENFVQLYRAVKDYEALLSEFAKQDGQETKSLQTMLQDRVNGMQFDGLNVRAMEMMGAYLRSTLDHYKGDKLNFFLPEEPNDEFFKADDSYVELSSKIEEVEEQLEEIQARVFYITRLLPPRNIEKLRLILKGIASLFKSIVRKDFDDLEVNLNHLHHLTANRESFFLINEIGKMVRGIHNSLQDFSETVPTDKLDPGLMDDMPDAVDKLNLVIQRMEQAANSTLDQAEALLDFNAENSSKTEGMLETCEQVEEKLAALQIENPALAESLGEVAALMHNGIKEELLNRAKVFQESEAIYFEIIANQSYQDLTGQTLKKIINFIEQLEIKLLDILQKYSGKPKAAKKAASEDAVSPLTGIERDGLLLEGPQDNHPTDMTKQADIDKMLANFGF</sequence>
<dbReference type="GO" id="GO:0050920">
    <property type="term" value="P:regulation of chemotaxis"/>
    <property type="evidence" value="ECO:0007669"/>
    <property type="project" value="InterPro"/>
</dbReference>
<name>A0A1F6H0W7_9PROT</name>
<dbReference type="EMBL" id="MFNF01000008">
    <property type="protein sequence ID" value="OGH03989.1"/>
    <property type="molecule type" value="Genomic_DNA"/>
</dbReference>
<dbReference type="Proteomes" id="UP000177583">
    <property type="component" value="Unassembled WGS sequence"/>
</dbReference>
<keyword evidence="1" id="KW-0175">Coiled coil</keyword>
<gene>
    <name evidence="2" type="ORF">A2557_11225</name>
</gene>
<dbReference type="InterPro" id="IPR007439">
    <property type="entry name" value="Chemotax_Pase_CheZ"/>
</dbReference>
<dbReference type="GO" id="GO:0003824">
    <property type="term" value="F:catalytic activity"/>
    <property type="evidence" value="ECO:0007669"/>
    <property type="project" value="InterPro"/>
</dbReference>
<evidence type="ECO:0000313" key="2">
    <source>
        <dbReference type="EMBL" id="OGH03989.1"/>
    </source>
</evidence>
<proteinExistence type="predicted"/>
<organism evidence="2 3">
    <name type="scientific">Candidatus Lambdaproteobacteria bacterium RIFOXYD2_FULL_56_26</name>
    <dbReference type="NCBI Taxonomy" id="1817773"/>
    <lineage>
        <taxon>Bacteria</taxon>
        <taxon>Pseudomonadati</taxon>
        <taxon>Pseudomonadota</taxon>
        <taxon>Candidatus Lambdaproteobacteria</taxon>
    </lineage>
</organism>
<dbReference type="GO" id="GO:0009288">
    <property type="term" value="C:bacterial-type flagellum"/>
    <property type="evidence" value="ECO:0007669"/>
    <property type="project" value="InterPro"/>
</dbReference>
<reference evidence="2 3" key="1">
    <citation type="journal article" date="2016" name="Nat. Commun.">
        <title>Thousands of microbial genomes shed light on interconnected biogeochemical processes in an aquifer system.</title>
        <authorList>
            <person name="Anantharaman K."/>
            <person name="Brown C.T."/>
            <person name="Hug L.A."/>
            <person name="Sharon I."/>
            <person name="Castelle C.J."/>
            <person name="Probst A.J."/>
            <person name="Thomas B.C."/>
            <person name="Singh A."/>
            <person name="Wilkins M.J."/>
            <person name="Karaoz U."/>
            <person name="Brodie E.L."/>
            <person name="Williams K.H."/>
            <person name="Hubbard S.S."/>
            <person name="Banfield J.F."/>
        </authorList>
    </citation>
    <scope>NUCLEOTIDE SEQUENCE [LARGE SCALE GENOMIC DNA]</scope>
</reference>
<dbReference type="Gene3D" id="1.10.287.500">
    <property type="entry name" value="Helix hairpin bin"/>
    <property type="match status" value="1"/>
</dbReference>
<protein>
    <submittedName>
        <fullName evidence="2">Uncharacterized protein</fullName>
    </submittedName>
</protein>
<comment type="caution">
    <text evidence="2">The sequence shown here is derived from an EMBL/GenBank/DDBJ whole genome shotgun (WGS) entry which is preliminary data.</text>
</comment>
<dbReference type="AlphaFoldDB" id="A0A1F6H0W7"/>
<evidence type="ECO:0000256" key="1">
    <source>
        <dbReference type="SAM" id="Coils"/>
    </source>
</evidence>